<dbReference type="Gene3D" id="1.20.120.330">
    <property type="entry name" value="Nucleotidyltransferases domain 2"/>
    <property type="match status" value="1"/>
</dbReference>
<evidence type="ECO:0000313" key="1">
    <source>
        <dbReference type="EMBL" id="RZV38102.1"/>
    </source>
</evidence>
<organism evidence="1 2">
    <name type="scientific">Candidatus Acidulodesulfobacterium acidiphilum</name>
    <dbReference type="NCBI Taxonomy" id="2597224"/>
    <lineage>
        <taxon>Bacteria</taxon>
        <taxon>Deltaproteobacteria</taxon>
        <taxon>Candidatus Acidulodesulfobacterales</taxon>
        <taxon>Candidatus Acidulodesulfobacterium</taxon>
    </lineage>
</organism>
<name>A0A520XAC2_9DELT</name>
<protein>
    <submittedName>
        <fullName evidence="1">HEPN domain-containing protein</fullName>
    </submittedName>
</protein>
<proteinExistence type="predicted"/>
<gene>
    <name evidence="1" type="ORF">EVJ48_07670</name>
</gene>
<sequence>MQYIKAYYVKNINNEIPRTHDLLKIAMLANIDLSENRKDILQNITLFNIEARYEESKRDFYKKCTKEFAEKNIEIIMELRIWLMKKIKA</sequence>
<reference evidence="1 2" key="1">
    <citation type="submission" date="2019-01" db="EMBL/GenBank/DDBJ databases">
        <title>Insights into ecological role of a new deltaproteobacterial order Candidatus Sinidesulfobacterales (Sva0485) by metagenomics and metatranscriptomics.</title>
        <authorList>
            <person name="Tan S."/>
            <person name="Liu J."/>
            <person name="Fang Y."/>
            <person name="Hedlund B."/>
            <person name="Lian Z.-H."/>
            <person name="Huang L.-Y."/>
            <person name="Li J.-T."/>
            <person name="Huang L.-N."/>
            <person name="Li W.-J."/>
            <person name="Jiang H.-C."/>
            <person name="Dong H.-L."/>
            <person name="Shu W.-S."/>
        </authorList>
    </citation>
    <scope>NUCLEOTIDE SEQUENCE [LARGE SCALE GENOMIC DNA]</scope>
    <source>
        <strain evidence="1">AP4</strain>
    </source>
</reference>
<dbReference type="EMBL" id="SHMQ01000024">
    <property type="protein sequence ID" value="RZV38102.1"/>
    <property type="molecule type" value="Genomic_DNA"/>
</dbReference>
<accession>A0A520XAC2</accession>
<dbReference type="AlphaFoldDB" id="A0A520XAC2"/>
<dbReference type="Proteomes" id="UP000322454">
    <property type="component" value="Unassembled WGS sequence"/>
</dbReference>
<evidence type="ECO:0000313" key="2">
    <source>
        <dbReference type="Proteomes" id="UP000322454"/>
    </source>
</evidence>
<dbReference type="SUPFAM" id="SSF81593">
    <property type="entry name" value="Nucleotidyltransferase substrate binding subunit/domain"/>
    <property type="match status" value="1"/>
</dbReference>
<comment type="caution">
    <text evidence="1">The sequence shown here is derived from an EMBL/GenBank/DDBJ whole genome shotgun (WGS) entry which is preliminary data.</text>
</comment>